<evidence type="ECO:0000313" key="3">
    <source>
        <dbReference type="EMBL" id="SED46107.1"/>
    </source>
</evidence>
<feature type="domain" description="BON" evidence="2">
    <location>
        <begin position="18"/>
        <end position="88"/>
    </location>
</feature>
<gene>
    <name evidence="3" type="ORF">SAMN04490185_3526</name>
</gene>
<feature type="compositionally biased region" description="Polar residues" evidence="1">
    <location>
        <begin position="106"/>
        <end position="116"/>
    </location>
</feature>
<dbReference type="Gene3D" id="3.30.1340.30">
    <property type="match status" value="1"/>
</dbReference>
<dbReference type="RefSeq" id="WP_074875927.1">
    <property type="nucleotide sequence ID" value="NZ_FNTF01000002.1"/>
</dbReference>
<dbReference type="SMART" id="SM00749">
    <property type="entry name" value="BON"/>
    <property type="match status" value="1"/>
</dbReference>
<dbReference type="PROSITE" id="PS50914">
    <property type="entry name" value="BON"/>
    <property type="match status" value="1"/>
</dbReference>
<evidence type="ECO:0000313" key="4">
    <source>
        <dbReference type="Proteomes" id="UP000183114"/>
    </source>
</evidence>
<dbReference type="InterPro" id="IPR007055">
    <property type="entry name" value="BON_dom"/>
</dbReference>
<protein>
    <submittedName>
        <fullName evidence="3">Hyperosmotically inducible protein</fullName>
    </submittedName>
</protein>
<dbReference type="Proteomes" id="UP000183114">
    <property type="component" value="Unassembled WGS sequence"/>
</dbReference>
<dbReference type="Pfam" id="PF04972">
    <property type="entry name" value="BON"/>
    <property type="match status" value="1"/>
</dbReference>
<dbReference type="AlphaFoldDB" id="A0A1H5AV42"/>
<organism evidence="3 4">
    <name type="scientific">Pseudomonas frederiksbergensis</name>
    <dbReference type="NCBI Taxonomy" id="104087"/>
    <lineage>
        <taxon>Bacteria</taxon>
        <taxon>Pseudomonadati</taxon>
        <taxon>Pseudomonadota</taxon>
        <taxon>Gammaproteobacteria</taxon>
        <taxon>Pseudomonadales</taxon>
        <taxon>Pseudomonadaceae</taxon>
        <taxon>Pseudomonas</taxon>
    </lineage>
</organism>
<evidence type="ECO:0000256" key="1">
    <source>
        <dbReference type="SAM" id="MobiDB-lite"/>
    </source>
</evidence>
<accession>A0A1H5AV42</accession>
<evidence type="ECO:0000259" key="2">
    <source>
        <dbReference type="PROSITE" id="PS50914"/>
    </source>
</evidence>
<dbReference type="InterPro" id="IPR014004">
    <property type="entry name" value="Transpt-assoc_nodulatn_dom_bac"/>
</dbReference>
<dbReference type="EMBL" id="FNTF01000002">
    <property type="protein sequence ID" value="SED46107.1"/>
    <property type="molecule type" value="Genomic_DNA"/>
</dbReference>
<feature type="region of interest" description="Disordered" evidence="1">
    <location>
        <begin position="88"/>
        <end position="116"/>
    </location>
</feature>
<dbReference type="InterPro" id="IPR051686">
    <property type="entry name" value="Lipoprotein_DolP"/>
</dbReference>
<proteinExistence type="predicted"/>
<sequence length="116" mass="12721">MKLHSFQQYSHDLERGVHDTWITARVKSALAMAEPSFGLQIHVKTHGGTVALSGRVNTHKQCERAVALARSVPGVVEVDARDLLTHVFTPGSTQQPPNAEEAPESRPQSSTRIDDK</sequence>
<name>A0A1H5AV42_9PSED</name>
<dbReference type="PANTHER" id="PTHR34606:SF15">
    <property type="entry name" value="BON DOMAIN-CONTAINING PROTEIN"/>
    <property type="match status" value="1"/>
</dbReference>
<reference evidence="3 4" key="1">
    <citation type="submission" date="2016-10" db="EMBL/GenBank/DDBJ databases">
        <authorList>
            <person name="de Groot N.N."/>
        </authorList>
    </citation>
    <scope>NUCLEOTIDE SEQUENCE [LARGE SCALE GENOMIC DNA]</scope>
    <source>
        <strain evidence="3 4">BS3655</strain>
    </source>
</reference>
<dbReference type="PANTHER" id="PTHR34606">
    <property type="entry name" value="BON DOMAIN-CONTAINING PROTEIN"/>
    <property type="match status" value="1"/>
</dbReference>